<dbReference type="Proteomes" id="UP000294543">
    <property type="component" value="Unassembled WGS sequence"/>
</dbReference>
<evidence type="ECO:0000313" key="6">
    <source>
        <dbReference type="EMBL" id="TDD15237.1"/>
    </source>
</evidence>
<protein>
    <submittedName>
        <fullName evidence="6">GntR family transcriptional regulator</fullName>
    </submittedName>
</protein>
<dbReference type="InterPro" id="IPR050679">
    <property type="entry name" value="Bact_HTH_transcr_reg"/>
</dbReference>
<dbReference type="GO" id="GO:0003700">
    <property type="term" value="F:DNA-binding transcription factor activity"/>
    <property type="evidence" value="ECO:0007669"/>
    <property type="project" value="InterPro"/>
</dbReference>
<evidence type="ECO:0000256" key="4">
    <source>
        <dbReference type="SAM" id="MobiDB-lite"/>
    </source>
</evidence>
<dbReference type="SMART" id="SM00345">
    <property type="entry name" value="HTH_GNTR"/>
    <property type="match status" value="1"/>
</dbReference>
<dbReference type="InterPro" id="IPR036388">
    <property type="entry name" value="WH-like_DNA-bd_sf"/>
</dbReference>
<dbReference type="SUPFAM" id="SSF46785">
    <property type="entry name" value="Winged helix' DNA-binding domain"/>
    <property type="match status" value="1"/>
</dbReference>
<dbReference type="InterPro" id="IPR036390">
    <property type="entry name" value="WH_DNA-bd_sf"/>
</dbReference>
<dbReference type="AlphaFoldDB" id="A0A4R4WDD7"/>
<gene>
    <name evidence="6" type="ORF">E1294_35020</name>
</gene>
<reference evidence="6 7" key="1">
    <citation type="submission" date="2019-03" db="EMBL/GenBank/DDBJ databases">
        <title>Draft genome sequences of novel Actinobacteria.</title>
        <authorList>
            <person name="Sahin N."/>
            <person name="Ay H."/>
            <person name="Saygin H."/>
        </authorList>
    </citation>
    <scope>NUCLEOTIDE SEQUENCE [LARGE SCALE GENOMIC DNA]</scope>
    <source>
        <strain evidence="6 7">KC712</strain>
    </source>
</reference>
<feature type="domain" description="HTH gntR-type" evidence="5">
    <location>
        <begin position="9"/>
        <end position="77"/>
    </location>
</feature>
<dbReference type="PANTHER" id="PTHR44846:SF17">
    <property type="entry name" value="GNTR-FAMILY TRANSCRIPTIONAL REGULATOR"/>
    <property type="match status" value="1"/>
</dbReference>
<organism evidence="6 7">
    <name type="scientific">Nonomuraea diastatica</name>
    <dbReference type="NCBI Taxonomy" id="1848329"/>
    <lineage>
        <taxon>Bacteria</taxon>
        <taxon>Bacillati</taxon>
        <taxon>Actinomycetota</taxon>
        <taxon>Actinomycetes</taxon>
        <taxon>Streptosporangiales</taxon>
        <taxon>Streptosporangiaceae</taxon>
        <taxon>Nonomuraea</taxon>
    </lineage>
</organism>
<evidence type="ECO:0000256" key="2">
    <source>
        <dbReference type="ARBA" id="ARBA00023125"/>
    </source>
</evidence>
<keyword evidence="1" id="KW-0805">Transcription regulation</keyword>
<dbReference type="Gene3D" id="1.10.10.10">
    <property type="entry name" value="Winged helix-like DNA-binding domain superfamily/Winged helix DNA-binding domain"/>
    <property type="match status" value="1"/>
</dbReference>
<dbReference type="CDD" id="cd07377">
    <property type="entry name" value="WHTH_GntR"/>
    <property type="match status" value="1"/>
</dbReference>
<dbReference type="OrthoDB" id="4338617at2"/>
<keyword evidence="2" id="KW-0238">DNA-binding</keyword>
<dbReference type="PRINTS" id="PR00035">
    <property type="entry name" value="HTHGNTR"/>
</dbReference>
<sequence>MGGDKFDPTPISQQVAVIIRKQIKNGELGPRDRIPSESEMVRDHGVARDTARQAVALLREEGWVLTLPQRGSFSPTGRAGRRRAPRLARGVSRRPG</sequence>
<feature type="compositionally biased region" description="Basic residues" evidence="4">
    <location>
        <begin position="79"/>
        <end position="96"/>
    </location>
</feature>
<dbReference type="Pfam" id="PF00392">
    <property type="entry name" value="GntR"/>
    <property type="match status" value="1"/>
</dbReference>
<dbReference type="EMBL" id="SMKP01000129">
    <property type="protein sequence ID" value="TDD15237.1"/>
    <property type="molecule type" value="Genomic_DNA"/>
</dbReference>
<evidence type="ECO:0000256" key="1">
    <source>
        <dbReference type="ARBA" id="ARBA00023015"/>
    </source>
</evidence>
<dbReference type="InterPro" id="IPR000524">
    <property type="entry name" value="Tscrpt_reg_HTH_GntR"/>
</dbReference>
<evidence type="ECO:0000313" key="7">
    <source>
        <dbReference type="Proteomes" id="UP000294543"/>
    </source>
</evidence>
<feature type="region of interest" description="Disordered" evidence="4">
    <location>
        <begin position="68"/>
        <end position="96"/>
    </location>
</feature>
<evidence type="ECO:0000259" key="5">
    <source>
        <dbReference type="PROSITE" id="PS50949"/>
    </source>
</evidence>
<keyword evidence="7" id="KW-1185">Reference proteome</keyword>
<dbReference type="GO" id="GO:0045892">
    <property type="term" value="P:negative regulation of DNA-templated transcription"/>
    <property type="evidence" value="ECO:0007669"/>
    <property type="project" value="TreeGrafter"/>
</dbReference>
<keyword evidence="3" id="KW-0804">Transcription</keyword>
<dbReference type="GO" id="GO:0003677">
    <property type="term" value="F:DNA binding"/>
    <property type="evidence" value="ECO:0007669"/>
    <property type="project" value="UniProtKB-KW"/>
</dbReference>
<proteinExistence type="predicted"/>
<accession>A0A4R4WDD7</accession>
<name>A0A4R4WDD7_9ACTN</name>
<dbReference type="PROSITE" id="PS50949">
    <property type="entry name" value="HTH_GNTR"/>
    <property type="match status" value="1"/>
</dbReference>
<dbReference type="PANTHER" id="PTHR44846">
    <property type="entry name" value="MANNOSYL-D-GLYCERATE TRANSPORT/METABOLISM SYSTEM REPRESSOR MNGR-RELATED"/>
    <property type="match status" value="1"/>
</dbReference>
<evidence type="ECO:0000256" key="3">
    <source>
        <dbReference type="ARBA" id="ARBA00023163"/>
    </source>
</evidence>
<comment type="caution">
    <text evidence="6">The sequence shown here is derived from an EMBL/GenBank/DDBJ whole genome shotgun (WGS) entry which is preliminary data.</text>
</comment>